<keyword evidence="2 4" id="KW-0479">Metal-binding</keyword>
<protein>
    <submittedName>
        <fullName evidence="7">Mono/diheme cytochrome c family protein</fullName>
    </submittedName>
</protein>
<dbReference type="RefSeq" id="WP_253448368.1">
    <property type="nucleotide sequence ID" value="NZ_JALJYF010000002.1"/>
</dbReference>
<evidence type="ECO:0000313" key="8">
    <source>
        <dbReference type="Proteomes" id="UP001523550"/>
    </source>
</evidence>
<evidence type="ECO:0000256" key="1">
    <source>
        <dbReference type="ARBA" id="ARBA00022617"/>
    </source>
</evidence>
<dbReference type="PANTHER" id="PTHR35008:SF4">
    <property type="entry name" value="BLL4482 PROTEIN"/>
    <property type="match status" value="1"/>
</dbReference>
<evidence type="ECO:0000313" key="7">
    <source>
        <dbReference type="EMBL" id="MCP1727712.1"/>
    </source>
</evidence>
<gene>
    <name evidence="7" type="ORF">J2T60_001712</name>
</gene>
<accession>A0ABT1G8S9</accession>
<dbReference type="Pfam" id="PF00034">
    <property type="entry name" value="Cytochrom_C"/>
    <property type="match status" value="1"/>
</dbReference>
<reference evidence="7 8" key="1">
    <citation type="submission" date="2022-03" db="EMBL/GenBank/DDBJ databases">
        <title>Genomic Encyclopedia of Type Strains, Phase III (KMG-III): the genomes of soil and plant-associated and newly described type strains.</title>
        <authorList>
            <person name="Whitman W."/>
        </authorList>
    </citation>
    <scope>NUCLEOTIDE SEQUENCE [LARGE SCALE GENOMIC DNA]</scope>
    <source>
        <strain evidence="7 8">BSker1</strain>
    </source>
</reference>
<keyword evidence="1 4" id="KW-0349">Heme</keyword>
<evidence type="ECO:0000256" key="4">
    <source>
        <dbReference type="PROSITE-ProRule" id="PRU00433"/>
    </source>
</evidence>
<dbReference type="InterPro" id="IPR009056">
    <property type="entry name" value="Cyt_c-like_dom"/>
</dbReference>
<feature type="domain" description="Cytochrome c" evidence="6">
    <location>
        <begin position="25"/>
        <end position="118"/>
    </location>
</feature>
<dbReference type="PANTHER" id="PTHR35008">
    <property type="entry name" value="BLL4482 PROTEIN-RELATED"/>
    <property type="match status" value="1"/>
</dbReference>
<dbReference type="Gene3D" id="1.10.760.10">
    <property type="entry name" value="Cytochrome c-like domain"/>
    <property type="match status" value="1"/>
</dbReference>
<comment type="caution">
    <text evidence="7">The sequence shown here is derived from an EMBL/GenBank/DDBJ whole genome shotgun (WGS) entry which is preliminary data.</text>
</comment>
<dbReference type="Proteomes" id="UP001523550">
    <property type="component" value="Unassembled WGS sequence"/>
</dbReference>
<keyword evidence="8" id="KW-1185">Reference proteome</keyword>
<evidence type="ECO:0000256" key="5">
    <source>
        <dbReference type="SAM" id="MobiDB-lite"/>
    </source>
</evidence>
<proteinExistence type="predicted"/>
<evidence type="ECO:0000256" key="2">
    <source>
        <dbReference type="ARBA" id="ARBA00022723"/>
    </source>
</evidence>
<feature type="region of interest" description="Disordered" evidence="5">
    <location>
        <begin position="132"/>
        <end position="156"/>
    </location>
</feature>
<dbReference type="PROSITE" id="PS51007">
    <property type="entry name" value="CYTC"/>
    <property type="match status" value="1"/>
</dbReference>
<organism evidence="7 8">
    <name type="scientific">Natronospira proteinivora</name>
    <dbReference type="NCBI Taxonomy" id="1807133"/>
    <lineage>
        <taxon>Bacteria</taxon>
        <taxon>Pseudomonadati</taxon>
        <taxon>Pseudomonadota</taxon>
        <taxon>Gammaproteobacteria</taxon>
        <taxon>Natronospirales</taxon>
        <taxon>Natronospiraceae</taxon>
        <taxon>Natronospira</taxon>
    </lineage>
</organism>
<keyword evidence="3 4" id="KW-0408">Iron</keyword>
<dbReference type="InterPro" id="IPR051459">
    <property type="entry name" value="Cytochrome_c-type_DH"/>
</dbReference>
<dbReference type="InterPro" id="IPR036909">
    <property type="entry name" value="Cyt_c-like_dom_sf"/>
</dbReference>
<name>A0ABT1G8S9_9GAMM</name>
<dbReference type="SUPFAM" id="SSF46626">
    <property type="entry name" value="Cytochrome c"/>
    <property type="match status" value="1"/>
</dbReference>
<dbReference type="EMBL" id="JALJYF010000002">
    <property type="protein sequence ID" value="MCP1727712.1"/>
    <property type="molecule type" value="Genomic_DNA"/>
</dbReference>
<sequence>MTFLLACDQQQEELEATVDEAIEESPYPQGAALYERQCRACHQMDGSGHGRAFPPLADHVPKLLKAEGGREYLIQLTLYGLGGEIQVLGEQYSGVMPGFRRMSDEQVAALLNHVSYAWEGKDQLPEDFEPYEAEDVARQREERLSPSQVWERRPEL</sequence>
<feature type="compositionally biased region" description="Basic and acidic residues" evidence="5">
    <location>
        <begin position="135"/>
        <end position="156"/>
    </location>
</feature>
<evidence type="ECO:0000259" key="6">
    <source>
        <dbReference type="PROSITE" id="PS51007"/>
    </source>
</evidence>
<evidence type="ECO:0000256" key="3">
    <source>
        <dbReference type="ARBA" id="ARBA00023004"/>
    </source>
</evidence>